<dbReference type="FunFam" id="3.40.50.410:FF:000080">
    <property type="entry name" value="X-ray repair-complementing defective repair in Chinese hamster cells 6"/>
    <property type="match status" value="1"/>
</dbReference>
<evidence type="ECO:0000256" key="5">
    <source>
        <dbReference type="ARBA" id="ARBA00021796"/>
    </source>
</evidence>
<dbReference type="Pfam" id="PF02735">
    <property type="entry name" value="Ku"/>
    <property type="match status" value="1"/>
</dbReference>
<feature type="region of interest" description="Disordered" evidence="18">
    <location>
        <begin position="541"/>
        <end position="582"/>
    </location>
</feature>
<comment type="similarity">
    <text evidence="3">Belongs to the ku70 family.</text>
</comment>
<dbReference type="GO" id="GO:0042162">
    <property type="term" value="F:telomeric DNA binding"/>
    <property type="evidence" value="ECO:0007669"/>
    <property type="project" value="InterPro"/>
</dbReference>
<dbReference type="PIRSF" id="PIRSF003033">
    <property type="entry name" value="Ku70"/>
    <property type="match status" value="1"/>
</dbReference>
<feature type="domain" description="SAP" evidence="19">
    <location>
        <begin position="596"/>
        <end position="630"/>
    </location>
</feature>
<proteinExistence type="inferred from homology"/>
<evidence type="ECO:0000256" key="3">
    <source>
        <dbReference type="ARBA" id="ARBA00005240"/>
    </source>
</evidence>
<dbReference type="GO" id="GO:0003678">
    <property type="term" value="F:DNA helicase activity"/>
    <property type="evidence" value="ECO:0007669"/>
    <property type="project" value="UniProtKB-EC"/>
</dbReference>
<evidence type="ECO:0000259" key="19">
    <source>
        <dbReference type="PROSITE" id="PS50800"/>
    </source>
</evidence>
<comment type="subcellular location">
    <subcellularLocation>
        <location evidence="2">Chromosome</location>
        <location evidence="2">Telomere</location>
    </subcellularLocation>
    <subcellularLocation>
        <location evidence="1">Nucleus</location>
    </subcellularLocation>
</comment>
<dbReference type="GO" id="GO:0000781">
    <property type="term" value="C:chromosome, telomeric region"/>
    <property type="evidence" value="ECO:0007669"/>
    <property type="project" value="UniProtKB-SubCell"/>
</dbReference>
<evidence type="ECO:0000256" key="17">
    <source>
        <dbReference type="ARBA" id="ARBA00047995"/>
    </source>
</evidence>
<dbReference type="SMART" id="SM00513">
    <property type="entry name" value="SAP"/>
    <property type="match status" value="1"/>
</dbReference>
<evidence type="ECO:0000256" key="4">
    <source>
        <dbReference type="ARBA" id="ARBA00012551"/>
    </source>
</evidence>
<accession>A0A261XTZ1</accession>
<keyword evidence="12" id="KW-0238">DNA-binding</keyword>
<evidence type="ECO:0000256" key="16">
    <source>
        <dbReference type="ARBA" id="ARBA00031811"/>
    </source>
</evidence>
<dbReference type="FunFam" id="2.40.290.10:FF:000001">
    <property type="entry name" value="X-ray repair cross complementing 6"/>
    <property type="match status" value="1"/>
</dbReference>
<dbReference type="Pfam" id="PF03731">
    <property type="entry name" value="Ku_N"/>
    <property type="match status" value="1"/>
</dbReference>
<dbReference type="SUPFAM" id="SSF68906">
    <property type="entry name" value="SAP domain"/>
    <property type="match status" value="1"/>
</dbReference>
<dbReference type="PROSITE" id="PS50800">
    <property type="entry name" value="SAP"/>
    <property type="match status" value="1"/>
</dbReference>
<evidence type="ECO:0000256" key="6">
    <source>
        <dbReference type="ARBA" id="ARBA00022741"/>
    </source>
</evidence>
<dbReference type="GO" id="GO:0000723">
    <property type="term" value="P:telomere maintenance"/>
    <property type="evidence" value="ECO:0007669"/>
    <property type="project" value="InterPro"/>
</dbReference>
<dbReference type="InterPro" id="IPR006164">
    <property type="entry name" value="DNA_bd_Ku70/Ku80"/>
</dbReference>
<dbReference type="Pfam" id="PF02037">
    <property type="entry name" value="SAP"/>
    <property type="match status" value="1"/>
</dbReference>
<dbReference type="InterPro" id="IPR036465">
    <property type="entry name" value="vWFA_dom_sf"/>
</dbReference>
<dbReference type="GO" id="GO:0006310">
    <property type="term" value="P:DNA recombination"/>
    <property type="evidence" value="ECO:0007669"/>
    <property type="project" value="UniProtKB-KW"/>
</dbReference>
<dbReference type="SUPFAM" id="SSF100939">
    <property type="entry name" value="SPOC domain-like"/>
    <property type="match status" value="1"/>
</dbReference>
<dbReference type="CDD" id="cd00788">
    <property type="entry name" value="KU70"/>
    <property type="match status" value="1"/>
</dbReference>
<keyword evidence="11" id="KW-0779">Telomere</keyword>
<dbReference type="InterPro" id="IPR005160">
    <property type="entry name" value="Ku_C"/>
</dbReference>
<evidence type="ECO:0000256" key="15">
    <source>
        <dbReference type="ARBA" id="ARBA00023242"/>
    </source>
</evidence>
<dbReference type="GO" id="GO:0003684">
    <property type="term" value="F:damaged DNA binding"/>
    <property type="evidence" value="ECO:0007669"/>
    <property type="project" value="InterPro"/>
</dbReference>
<dbReference type="Gene3D" id="4.10.970.10">
    <property type="entry name" value="Ku70, bridge and pillars"/>
    <property type="match status" value="1"/>
</dbReference>
<reference evidence="20 21" key="1">
    <citation type="journal article" date="2017" name="Mycologia">
        <title>Bifiguratus adelaidae, gen. et sp. nov., a new member of Mucoromycotina in endophytic and soil-dwelling habitats.</title>
        <authorList>
            <person name="Torres-Cruz T.J."/>
            <person name="Billingsley Tobias T.L."/>
            <person name="Almatruk M."/>
            <person name="Hesse C."/>
            <person name="Kuske C.R."/>
            <person name="Desiro A."/>
            <person name="Benucci G.M."/>
            <person name="Bonito G."/>
            <person name="Stajich J.E."/>
            <person name="Dunlap C."/>
            <person name="Arnold A.E."/>
            <person name="Porras-Alfaro A."/>
        </authorList>
    </citation>
    <scope>NUCLEOTIDE SEQUENCE [LARGE SCALE GENOMIC DNA]</scope>
    <source>
        <strain evidence="20 21">AZ0501</strain>
    </source>
</reference>
<evidence type="ECO:0000256" key="8">
    <source>
        <dbReference type="ARBA" id="ARBA00022801"/>
    </source>
</evidence>
<dbReference type="InterPro" id="IPR016194">
    <property type="entry name" value="SPOC-like_C_dom_sf"/>
</dbReference>
<keyword evidence="7" id="KW-0227">DNA damage</keyword>
<sequence>MSATAPSWTPSFAVDDEEEETILTDEQETQYTSKDSILFVIDFSKSMLEPLDNEKDTPFQSAMKCVAHVLKNKIISSDNDEIGIVLYGTREKRNGMNFEHIYVLQELQVPDAQQIKDVDNIVNGHWNFEEEVGSTEKEYPLGDVFWTCSNLFGHLAQKVGSKRVFLITNEDNPHATNPSLRNAAKTRAKDLAELGIRIELFNLDKKDEPFNVDTFYRQILDLEDEYDDEDQAGPIGGAGSRKFDELMVRIRRREVKKRSQYRLPFHVAPGLTIGVRGYSIVLRQEKGKYTHVYMKGERVRETYAMTSWMCADTTQFLMPTDIKYYFPYGGEKVVFTKEEMAEMRNFGDPGITLLGFKARRLLKNYENITHAYFIYPDEKEYLGSTRVFSALLQRMASKDKIAICHMIRRSNTLPRFVALLPQEEVLDANGGQERPPGFHVITLPYADDIRSIPIENTPEADVDLVDAAKIVIEKLIIKGGYRPEAYENPSLQRHFASLQAIALAQDIEEDLPDKTLPKYETIHKRIGPVVSKFENALNSGVSVPMEEEEEIANRTAKTKRKREPEGGQSSSASKRRKAKDEDDLHDVPDYFKAGKIQKCTVAQLKTWLSDLGIDTSGNKADLIERVTYHLSK</sequence>
<evidence type="ECO:0000313" key="20">
    <source>
        <dbReference type="EMBL" id="OZJ01818.1"/>
    </source>
</evidence>
<dbReference type="EC" id="3.6.4.12" evidence="4"/>
<keyword evidence="14" id="KW-0234">DNA repair</keyword>
<evidence type="ECO:0000256" key="14">
    <source>
        <dbReference type="ARBA" id="ARBA00023204"/>
    </source>
</evidence>
<dbReference type="InterPro" id="IPR036361">
    <property type="entry name" value="SAP_dom_sf"/>
</dbReference>
<keyword evidence="8" id="KW-0378">Hydrolase</keyword>
<keyword evidence="9" id="KW-0347">Helicase</keyword>
<keyword evidence="15" id="KW-0539">Nucleus</keyword>
<dbReference type="GO" id="GO:0005524">
    <property type="term" value="F:ATP binding"/>
    <property type="evidence" value="ECO:0007669"/>
    <property type="project" value="UniProtKB-KW"/>
</dbReference>
<evidence type="ECO:0000256" key="13">
    <source>
        <dbReference type="ARBA" id="ARBA00023172"/>
    </source>
</evidence>
<evidence type="ECO:0000256" key="2">
    <source>
        <dbReference type="ARBA" id="ARBA00004574"/>
    </source>
</evidence>
<evidence type="ECO:0000256" key="9">
    <source>
        <dbReference type="ARBA" id="ARBA00022806"/>
    </source>
</evidence>
<evidence type="ECO:0000313" key="21">
    <source>
        <dbReference type="Proteomes" id="UP000242875"/>
    </source>
</evidence>
<dbReference type="GO" id="GO:0003690">
    <property type="term" value="F:double-stranded DNA binding"/>
    <property type="evidence" value="ECO:0007669"/>
    <property type="project" value="TreeGrafter"/>
</dbReference>
<dbReference type="SUPFAM" id="SSF53300">
    <property type="entry name" value="vWA-like"/>
    <property type="match status" value="1"/>
</dbReference>
<dbReference type="Gene3D" id="1.10.720.30">
    <property type="entry name" value="SAP domain"/>
    <property type="match status" value="1"/>
</dbReference>
<dbReference type="GO" id="GO:0016787">
    <property type="term" value="F:hydrolase activity"/>
    <property type="evidence" value="ECO:0007669"/>
    <property type="project" value="UniProtKB-KW"/>
</dbReference>
<evidence type="ECO:0000256" key="12">
    <source>
        <dbReference type="ARBA" id="ARBA00023125"/>
    </source>
</evidence>
<dbReference type="GO" id="GO:0043564">
    <property type="term" value="C:Ku70:Ku80 complex"/>
    <property type="evidence" value="ECO:0007669"/>
    <property type="project" value="InterPro"/>
</dbReference>
<dbReference type="InterPro" id="IPR027388">
    <property type="entry name" value="Ku70_bridge/pillars_dom_sf"/>
</dbReference>
<keyword evidence="21" id="KW-1185">Reference proteome</keyword>
<dbReference type="Gene3D" id="2.40.290.10">
    <property type="match status" value="1"/>
</dbReference>
<dbReference type="EMBL" id="MVBO01000233">
    <property type="protein sequence ID" value="OZJ01818.1"/>
    <property type="molecule type" value="Genomic_DNA"/>
</dbReference>
<dbReference type="Gene3D" id="1.10.1600.10">
    <property type="match status" value="1"/>
</dbReference>
<gene>
    <name evidence="20" type="ORF">BZG36_04811</name>
</gene>
<keyword evidence="10" id="KW-0067">ATP-binding</keyword>
<keyword evidence="11" id="KW-0158">Chromosome</keyword>
<comment type="catalytic activity">
    <reaction evidence="17">
        <text>ATP + H2O = ADP + phosphate + H(+)</text>
        <dbReference type="Rhea" id="RHEA:13065"/>
        <dbReference type="ChEBI" id="CHEBI:15377"/>
        <dbReference type="ChEBI" id="CHEBI:15378"/>
        <dbReference type="ChEBI" id="CHEBI:30616"/>
        <dbReference type="ChEBI" id="CHEBI:43474"/>
        <dbReference type="ChEBI" id="CHEBI:456216"/>
        <dbReference type="EC" id="3.6.4.12"/>
    </reaction>
</comment>
<dbReference type="NCBIfam" id="TIGR00578">
    <property type="entry name" value="ku70"/>
    <property type="match status" value="1"/>
</dbReference>
<dbReference type="Gene3D" id="3.40.50.410">
    <property type="entry name" value="von Willebrand factor, type A domain"/>
    <property type="match status" value="1"/>
</dbReference>
<protein>
    <recommendedName>
        <fullName evidence="5">ATP-dependent DNA helicase II subunit 1</fullName>
        <ecNumber evidence="4">3.6.4.12</ecNumber>
    </recommendedName>
    <alternativeName>
        <fullName evidence="16">ATP-dependent DNA helicase II subunit Ku70</fullName>
    </alternativeName>
</protein>
<name>A0A261XTZ1_9FUNG</name>
<dbReference type="CDD" id="cd01458">
    <property type="entry name" value="vWA_ku"/>
    <property type="match status" value="1"/>
</dbReference>
<dbReference type="Pfam" id="PF03730">
    <property type="entry name" value="Ku_C"/>
    <property type="match status" value="1"/>
</dbReference>
<dbReference type="InterPro" id="IPR047087">
    <property type="entry name" value="KU70_core_dom"/>
</dbReference>
<dbReference type="PANTHER" id="PTHR12604">
    <property type="entry name" value="KU AUTOANTIGEN DNA HELICASE"/>
    <property type="match status" value="1"/>
</dbReference>
<evidence type="ECO:0000256" key="10">
    <source>
        <dbReference type="ARBA" id="ARBA00022840"/>
    </source>
</evidence>
<organism evidence="20 21">
    <name type="scientific">Bifiguratus adelaidae</name>
    <dbReference type="NCBI Taxonomy" id="1938954"/>
    <lineage>
        <taxon>Eukaryota</taxon>
        <taxon>Fungi</taxon>
        <taxon>Fungi incertae sedis</taxon>
        <taxon>Mucoromycota</taxon>
        <taxon>Mucoromycotina</taxon>
        <taxon>Endogonomycetes</taxon>
        <taxon>Endogonales</taxon>
        <taxon>Endogonales incertae sedis</taxon>
        <taxon>Bifiguratus</taxon>
    </lineage>
</organism>
<keyword evidence="13" id="KW-0233">DNA recombination</keyword>
<evidence type="ECO:0000256" key="7">
    <source>
        <dbReference type="ARBA" id="ARBA00022763"/>
    </source>
</evidence>
<evidence type="ECO:0000256" key="18">
    <source>
        <dbReference type="SAM" id="MobiDB-lite"/>
    </source>
</evidence>
<dbReference type="InterPro" id="IPR006165">
    <property type="entry name" value="Ku70"/>
</dbReference>
<dbReference type="OrthoDB" id="3249161at2759"/>
<comment type="caution">
    <text evidence="20">The sequence shown here is derived from an EMBL/GenBank/DDBJ whole genome shotgun (WGS) entry which is preliminary data.</text>
</comment>
<dbReference type="GO" id="GO:0006303">
    <property type="term" value="P:double-strand break repair via nonhomologous end joining"/>
    <property type="evidence" value="ECO:0007669"/>
    <property type="project" value="InterPro"/>
</dbReference>
<keyword evidence="6" id="KW-0547">Nucleotide-binding</keyword>
<dbReference type="PANTHER" id="PTHR12604:SF2">
    <property type="entry name" value="X-RAY REPAIR CROSS-COMPLEMENTING PROTEIN 6"/>
    <property type="match status" value="1"/>
</dbReference>
<evidence type="ECO:0000256" key="11">
    <source>
        <dbReference type="ARBA" id="ARBA00022895"/>
    </source>
</evidence>
<dbReference type="InterPro" id="IPR005161">
    <property type="entry name" value="Ku_N"/>
</dbReference>
<dbReference type="InterPro" id="IPR003034">
    <property type="entry name" value="SAP_dom"/>
</dbReference>
<dbReference type="SMART" id="SM00559">
    <property type="entry name" value="Ku78"/>
    <property type="match status" value="1"/>
</dbReference>
<dbReference type="Proteomes" id="UP000242875">
    <property type="component" value="Unassembled WGS sequence"/>
</dbReference>
<evidence type="ECO:0000256" key="1">
    <source>
        <dbReference type="ARBA" id="ARBA00004123"/>
    </source>
</evidence>
<dbReference type="AlphaFoldDB" id="A0A261XTZ1"/>